<dbReference type="Proteomes" id="UP000253209">
    <property type="component" value="Unassembled WGS sequence"/>
</dbReference>
<dbReference type="AlphaFoldDB" id="A0A367GLZ1"/>
<organism evidence="1 2">
    <name type="scientific">Mucilaginibacter hurinus</name>
    <dbReference type="NCBI Taxonomy" id="2201324"/>
    <lineage>
        <taxon>Bacteria</taxon>
        <taxon>Pseudomonadati</taxon>
        <taxon>Bacteroidota</taxon>
        <taxon>Sphingobacteriia</taxon>
        <taxon>Sphingobacteriales</taxon>
        <taxon>Sphingobacteriaceae</taxon>
        <taxon>Mucilaginibacter</taxon>
    </lineage>
</organism>
<reference evidence="1 2" key="1">
    <citation type="submission" date="2018-05" db="EMBL/GenBank/DDBJ databases">
        <title>Mucilaginibacter hurinus sp. nov., isolated from briquette warehouse soil.</title>
        <authorList>
            <person name="Choi L."/>
        </authorList>
    </citation>
    <scope>NUCLEOTIDE SEQUENCE [LARGE SCALE GENOMIC DNA]</scope>
    <source>
        <strain evidence="1 2">ZR32</strain>
    </source>
</reference>
<protein>
    <recommendedName>
        <fullName evidence="3">AraC-type arabinose-binding/dimerisation domain-containing protein</fullName>
    </recommendedName>
</protein>
<keyword evidence="2" id="KW-1185">Reference proteome</keyword>
<evidence type="ECO:0008006" key="3">
    <source>
        <dbReference type="Google" id="ProtNLM"/>
    </source>
</evidence>
<dbReference type="SUPFAM" id="SSF51182">
    <property type="entry name" value="RmlC-like cupins"/>
    <property type="match status" value="1"/>
</dbReference>
<evidence type="ECO:0000313" key="2">
    <source>
        <dbReference type="Proteomes" id="UP000253209"/>
    </source>
</evidence>
<comment type="caution">
    <text evidence="1">The sequence shown here is derived from an EMBL/GenBank/DDBJ whole genome shotgun (WGS) entry which is preliminary data.</text>
</comment>
<dbReference type="Gene3D" id="2.60.120.10">
    <property type="entry name" value="Jelly Rolls"/>
    <property type="match status" value="1"/>
</dbReference>
<proteinExistence type="predicted"/>
<dbReference type="CDD" id="cd07009">
    <property type="entry name" value="cupin_BLL0285-like"/>
    <property type="match status" value="1"/>
</dbReference>
<sequence length="120" mass="13661">MIKAIKLYTGEDNHSHFITGTVAEGLLHEAATVRFQESPPHSFYDWHNAPTEQYVISLTGTLEFETRTGEKFILNPGEVLIALDTTGTAHKWRMIDDDPWRRVYVAFDKDAPINFVPDKA</sequence>
<name>A0A367GLZ1_9SPHI</name>
<gene>
    <name evidence="1" type="ORF">DJ568_14310</name>
</gene>
<dbReference type="OrthoDB" id="4205621at2"/>
<dbReference type="RefSeq" id="WP_114005980.1">
    <property type="nucleotide sequence ID" value="NZ_QGDC01000008.1"/>
</dbReference>
<dbReference type="InterPro" id="IPR011051">
    <property type="entry name" value="RmlC_Cupin_sf"/>
</dbReference>
<accession>A0A367GLZ1</accession>
<dbReference type="EMBL" id="QGDC01000008">
    <property type="protein sequence ID" value="RCH54055.1"/>
    <property type="molecule type" value="Genomic_DNA"/>
</dbReference>
<dbReference type="InterPro" id="IPR014710">
    <property type="entry name" value="RmlC-like_jellyroll"/>
</dbReference>
<evidence type="ECO:0000313" key="1">
    <source>
        <dbReference type="EMBL" id="RCH54055.1"/>
    </source>
</evidence>